<keyword evidence="5" id="KW-0722">Serine protease inhibitor</keyword>
<evidence type="ECO:0000313" key="11">
    <source>
        <dbReference type="Proteomes" id="UP001501920"/>
    </source>
</evidence>
<dbReference type="SUPFAM" id="SSF50242">
    <property type="entry name" value="TIMP-like"/>
    <property type="match status" value="1"/>
</dbReference>
<dbReference type="InterPro" id="IPR001134">
    <property type="entry name" value="Netrin_domain"/>
</dbReference>
<sequence length="1657" mass="185837">MLCPVGVLITEEQHKRGCLITAPNIIHLGEEETISVQLHGATKAISVTLSIKHPIGGQVLSERRTVTLSGVNQYQAVVILKVDPVLYRRFDVTRNSGYIQLVAESEVLDKGKEMANILVSARRGYLFIQTDKPIYNPGELVNYRIFTLDNYMLPVKEVVYVQIFNCKGLVVYSHIMQSEQILERSISIPDVELAGHWKITASFSNFLTPETSVEIEVREYVLPLFEVNIQASKPYLMLNSEIFPFSVSARYTYGKGVNGIAYVRFGLTDSKGERTYLTGIEKQTAVEDGRADLSVLSAELTSAAANQSKPNIEGMYLYIAATVLEKASGELEEAESSSVKIVTSPYIVDLSKTKPYFTPGGIFSILGTTTYPDGSRVARLKVKATITITPAEVLIEESRSDNMGAIVISFPVPKLARTMSIKMSVEGHEGEVITNAASMTSTAIQPEGNSYLSLEVEHQVLEPGQSLQVTFRDIAPPGTARPSHIYYMVVSKGKVLKVGSVQRTDLTSTSLAFSADMVPSFHLLAYYYIEPEGTRIVADSVWVDVKDVCKGKIEIAPLSELKPAQTFDVLVSTELDSKVALSAVDSAVYILNKRNKLSPQKMFEYMNSYDLACSVGGGEDSSSVLQRIGLTFICNCAAETPIVTKHKCYNERHRHKRDVEFNKLINSFKHAERKCCDDGRKLGLMLRSCEQRMKRTTHQSESCRQAFKKCCEAATALRKKERLKSRTRNLGRGEDDLIDEAAIYLRSYFPQSWMWVLLTPDAFGNIRHSAIAPDSITTWEVQAVGISQTKGFCIADPKPLRVFQDFFLSVKLPYSVKRNEQLEVKAVVYNYKHESLEVKVKMQKVEGLCSAGEGDVVQEVTVPGQSAVAVYFTVVPLIIGKISINVLAYASPSAQDRIQKELRVLKLEFDIPAPEDEVPGQDSTTSMSLKGGVMGESVDNCLNLEGVDNLIQLPTGCAEQTMVKMSPAIHAIKYLDATHQWLFLKAERREEAQAMIQAGYNRVLTYKKDDGSYGAFLKRPSSNWLTAFIAKELTQSREIIEVRELYIQEAMTYLISRQKGSGAWDDPNPLYDNGMKGGVGQAEDDAPLTAFILLSMKHAMQVYDLGTDTELRVAMEKAKSYLVQNLPRLQNPYALAITAYALSLIDPESSEARLAHRNLMEMATCDIKRCFWNVRGTVDGVDSKADAISIEATGYALLHALIMQDKAKALRIATWLTEQRKYGGGFRSTQDTVVALEALSKFSIQNNDVEDLDLTVEMCLNDKQKEDMRLTKHNALTLTAIQVKDTGKVSLNVRGRGKGTLTIVQTYRSLKKDESYCDHFHLSVAVDGELVLKQLDDYYNYDTDEGLERREEPMSREDWFDLRTRRKRHAPEQLKKESTLVYTVCAGLKTGNSSSMVVVDISLLSGLKPNIQDLEDNVKGTERYIDHYDFHHNKVFLYFNKLTEETDCVRFRVEQIIPIGLVQPAAAVLYDYYSPDRRCSIFYTAPKSSPMLSKLCEADVCTCAEGGCPRMKVTFSKNMEEDTRSRYACFSSIVDYVYTVKILNYSDDGVFITYSTEITNVLQTGKDAAIQRGAYREMIQRAACVEVDMKNDAEYLIMGTDDSISMLRENRIWYILNNKMWIEEVPPEKKCKASRNRHACQLLKNFIDQHLVHKCQY</sequence>
<evidence type="ECO:0000256" key="3">
    <source>
        <dbReference type="ARBA" id="ARBA00022525"/>
    </source>
</evidence>
<dbReference type="Gene3D" id="2.60.40.1940">
    <property type="match status" value="1"/>
</dbReference>
<dbReference type="InterPro" id="IPR014756">
    <property type="entry name" value="Ig_E-set"/>
</dbReference>
<dbReference type="InterPro" id="IPR013783">
    <property type="entry name" value="Ig-like_fold"/>
</dbReference>
<dbReference type="GO" id="GO:0004867">
    <property type="term" value="F:serine-type endopeptidase inhibitor activity"/>
    <property type="evidence" value="ECO:0007669"/>
    <property type="project" value="UniProtKB-KW"/>
</dbReference>
<dbReference type="Pfam" id="PF07678">
    <property type="entry name" value="TED_complement"/>
    <property type="match status" value="1"/>
</dbReference>
<evidence type="ECO:0000313" key="10">
    <source>
        <dbReference type="Ensembl" id="ENSPNAP00000041967.1"/>
    </source>
</evidence>
<dbReference type="Pfam" id="PF01759">
    <property type="entry name" value="NTR"/>
    <property type="match status" value="1"/>
</dbReference>
<dbReference type="InterPro" id="IPR011626">
    <property type="entry name" value="Alpha-macroglobulin_TED"/>
</dbReference>
<keyword evidence="7" id="KW-1015">Disulfide bond</keyword>
<dbReference type="SMART" id="SM01359">
    <property type="entry name" value="A2M_N_2"/>
    <property type="match status" value="1"/>
</dbReference>
<evidence type="ECO:0000256" key="1">
    <source>
        <dbReference type="ARBA" id="ARBA00004613"/>
    </source>
</evidence>
<dbReference type="Gene3D" id="2.60.120.1540">
    <property type="match status" value="1"/>
</dbReference>
<dbReference type="SUPFAM" id="SSF48239">
    <property type="entry name" value="Terpenoid cyclases/Protein prenyltransferases"/>
    <property type="match status" value="1"/>
</dbReference>
<dbReference type="Pfam" id="PF07677">
    <property type="entry name" value="A2M_recep"/>
    <property type="match status" value="1"/>
</dbReference>
<evidence type="ECO:0000256" key="7">
    <source>
        <dbReference type="ARBA" id="ARBA00023157"/>
    </source>
</evidence>
<reference evidence="10" key="2">
    <citation type="submission" date="2025-08" db="UniProtKB">
        <authorList>
            <consortium name="Ensembl"/>
        </authorList>
    </citation>
    <scope>IDENTIFICATION</scope>
</reference>
<keyword evidence="6" id="KW-0882">Thioester bond</keyword>
<evidence type="ECO:0008006" key="12">
    <source>
        <dbReference type="Google" id="ProtNLM"/>
    </source>
</evidence>
<evidence type="ECO:0000256" key="5">
    <source>
        <dbReference type="ARBA" id="ARBA00022900"/>
    </source>
</evidence>
<evidence type="ECO:0000259" key="8">
    <source>
        <dbReference type="PROSITE" id="PS01178"/>
    </source>
</evidence>
<dbReference type="PANTHER" id="PTHR11412:SF86">
    <property type="entry name" value="COMPLEMENT C4-A-RELATED"/>
    <property type="match status" value="1"/>
</dbReference>
<dbReference type="GO" id="GO:0005615">
    <property type="term" value="C:extracellular space"/>
    <property type="evidence" value="ECO:0007669"/>
    <property type="project" value="InterPro"/>
</dbReference>
<dbReference type="Pfam" id="PF07703">
    <property type="entry name" value="A2M_BRD"/>
    <property type="match status" value="1"/>
</dbReference>
<dbReference type="PROSITE" id="PS01178">
    <property type="entry name" value="ANAPHYLATOXIN_2"/>
    <property type="match status" value="1"/>
</dbReference>
<reference evidence="10" key="3">
    <citation type="submission" date="2025-09" db="UniProtKB">
        <authorList>
            <consortium name="Ensembl"/>
        </authorList>
    </citation>
    <scope>IDENTIFICATION</scope>
</reference>
<dbReference type="Proteomes" id="UP001501920">
    <property type="component" value="Chromosome 17"/>
</dbReference>
<dbReference type="InterPro" id="IPR000020">
    <property type="entry name" value="Anaphylatoxin/fibulin"/>
</dbReference>
<dbReference type="Gene3D" id="2.60.40.10">
    <property type="entry name" value="Immunoglobulins"/>
    <property type="match status" value="2"/>
</dbReference>
<dbReference type="SMART" id="SM01360">
    <property type="entry name" value="A2M"/>
    <property type="match status" value="1"/>
</dbReference>
<dbReference type="Pfam" id="PF01821">
    <property type="entry name" value="ANATO"/>
    <property type="match status" value="1"/>
</dbReference>
<dbReference type="Pfam" id="PF00207">
    <property type="entry name" value="A2M"/>
    <property type="match status" value="1"/>
</dbReference>
<evidence type="ECO:0000256" key="2">
    <source>
        <dbReference type="ARBA" id="ARBA00010952"/>
    </source>
</evidence>
<dbReference type="SUPFAM" id="SSF47686">
    <property type="entry name" value="Anaphylotoxins (complement system)"/>
    <property type="match status" value="1"/>
</dbReference>
<dbReference type="InterPro" id="IPR047565">
    <property type="entry name" value="Alpha-macroglob_thiol-ester_cl"/>
</dbReference>
<name>A0AAR2IVA0_PYGNA</name>
<dbReference type="InterPro" id="IPR009048">
    <property type="entry name" value="A-macroglobulin_rcpt-bd"/>
</dbReference>
<dbReference type="PROSITE" id="PS00477">
    <property type="entry name" value="ALPHA_2_MACROGLOBULIN"/>
    <property type="match status" value="1"/>
</dbReference>
<keyword evidence="4" id="KW-0646">Protease inhibitor</keyword>
<organism evidence="10 11">
    <name type="scientific">Pygocentrus nattereri</name>
    <name type="common">Red-bellied piranha</name>
    <dbReference type="NCBI Taxonomy" id="42514"/>
    <lineage>
        <taxon>Eukaryota</taxon>
        <taxon>Metazoa</taxon>
        <taxon>Chordata</taxon>
        <taxon>Craniata</taxon>
        <taxon>Vertebrata</taxon>
        <taxon>Euteleostomi</taxon>
        <taxon>Actinopterygii</taxon>
        <taxon>Neopterygii</taxon>
        <taxon>Teleostei</taxon>
        <taxon>Ostariophysi</taxon>
        <taxon>Characiformes</taxon>
        <taxon>Characoidei</taxon>
        <taxon>Pygocentrus</taxon>
    </lineage>
</organism>
<comment type="subcellular location">
    <subcellularLocation>
        <location evidence="1">Secreted</location>
    </subcellularLocation>
</comment>
<dbReference type="GeneTree" id="ENSGT00940000155739"/>
<dbReference type="GO" id="GO:0007399">
    <property type="term" value="P:nervous system development"/>
    <property type="evidence" value="ECO:0007669"/>
    <property type="project" value="UniProtKB-ARBA"/>
</dbReference>
<reference evidence="10 11" key="1">
    <citation type="submission" date="2020-10" db="EMBL/GenBank/DDBJ databases">
        <title>Pygocentrus nattereri (red-bellied piranha) genome, fPygNat1, primary haplotype.</title>
        <authorList>
            <person name="Myers G."/>
            <person name="Meyer A."/>
            <person name="Karagic N."/>
            <person name="Pippel M."/>
            <person name="Winkler S."/>
            <person name="Tracey A."/>
            <person name="Wood J."/>
            <person name="Formenti G."/>
            <person name="Howe K."/>
            <person name="Fedrigo O."/>
            <person name="Jarvis E.D."/>
        </authorList>
    </citation>
    <scope>NUCLEOTIDE SEQUENCE [LARGE SCALE GENOMIC DNA]</scope>
</reference>
<dbReference type="InterPro" id="IPR050473">
    <property type="entry name" value="A2M/Complement_sys"/>
</dbReference>
<dbReference type="GO" id="GO:0006956">
    <property type="term" value="P:complement activation"/>
    <property type="evidence" value="ECO:0007669"/>
    <property type="project" value="TreeGrafter"/>
</dbReference>
<accession>A0AAR2IVA0</accession>
<dbReference type="Gene3D" id="2.20.130.20">
    <property type="match status" value="1"/>
</dbReference>
<dbReference type="Ensembl" id="ENSPNAT00000051236.1">
    <property type="protein sequence ID" value="ENSPNAP00000041967.1"/>
    <property type="gene ID" value="ENSPNAG00000001029.2"/>
</dbReference>
<dbReference type="CDD" id="cd00017">
    <property type="entry name" value="ANATO"/>
    <property type="match status" value="1"/>
</dbReference>
<dbReference type="Pfam" id="PF17790">
    <property type="entry name" value="MG1"/>
    <property type="match status" value="1"/>
</dbReference>
<dbReference type="InterPro" id="IPR002890">
    <property type="entry name" value="MG2"/>
</dbReference>
<keyword evidence="3" id="KW-0964">Secreted</keyword>
<dbReference type="Gene3D" id="2.60.40.1930">
    <property type="match status" value="3"/>
</dbReference>
<dbReference type="SMART" id="SM00643">
    <property type="entry name" value="C345C"/>
    <property type="match status" value="1"/>
</dbReference>
<dbReference type="InterPro" id="IPR008993">
    <property type="entry name" value="TIMP-like_OB-fold"/>
</dbReference>
<dbReference type="Gene3D" id="1.50.10.20">
    <property type="match status" value="1"/>
</dbReference>
<dbReference type="PROSITE" id="PS01177">
    <property type="entry name" value="ANAPHYLATOXIN_1"/>
    <property type="match status" value="1"/>
</dbReference>
<dbReference type="PROSITE" id="PS50189">
    <property type="entry name" value="NTR"/>
    <property type="match status" value="1"/>
</dbReference>
<dbReference type="InterPro" id="IPR008930">
    <property type="entry name" value="Terpenoid_cyclase/PrenylTrfase"/>
</dbReference>
<protein>
    <recommendedName>
        <fullName evidence="12">Complement C4 gamma chain</fullName>
    </recommendedName>
</protein>
<feature type="domain" description="NTR" evidence="9">
    <location>
        <begin position="1508"/>
        <end position="1655"/>
    </location>
</feature>
<proteinExistence type="inferred from homology"/>
<dbReference type="InterPro" id="IPR041425">
    <property type="entry name" value="C3/4/5_MG1"/>
</dbReference>
<dbReference type="InterPro" id="IPR011625">
    <property type="entry name" value="A2M_N_BRD"/>
</dbReference>
<dbReference type="SUPFAM" id="SSF81296">
    <property type="entry name" value="E set domains"/>
    <property type="match status" value="1"/>
</dbReference>
<feature type="domain" description="Anaphylatoxin-like" evidence="8">
    <location>
        <begin position="675"/>
        <end position="711"/>
    </location>
</feature>
<dbReference type="SMART" id="SM00104">
    <property type="entry name" value="ANATO"/>
    <property type="match status" value="1"/>
</dbReference>
<dbReference type="Pfam" id="PF01835">
    <property type="entry name" value="MG2"/>
    <property type="match status" value="1"/>
</dbReference>
<dbReference type="SUPFAM" id="SSF49410">
    <property type="entry name" value="Alpha-macroglobulin receptor domain"/>
    <property type="match status" value="1"/>
</dbReference>
<dbReference type="InterPro" id="IPR041555">
    <property type="entry name" value="MG3"/>
</dbReference>
<evidence type="ECO:0000256" key="4">
    <source>
        <dbReference type="ARBA" id="ARBA00022690"/>
    </source>
</evidence>
<comment type="similarity">
    <text evidence="2">Belongs to the protease inhibitor I39 (alpha-2-macroglobulin) family.</text>
</comment>
<dbReference type="Gene3D" id="2.40.50.120">
    <property type="match status" value="1"/>
</dbReference>
<dbReference type="CDD" id="cd02896">
    <property type="entry name" value="complement_C3_C4_C5"/>
    <property type="match status" value="1"/>
</dbReference>
<dbReference type="Pfam" id="PF17791">
    <property type="entry name" value="MG3"/>
    <property type="match status" value="1"/>
</dbReference>
<dbReference type="InterPro" id="IPR018081">
    <property type="entry name" value="Anaphylatoxin_comp_syst"/>
</dbReference>
<dbReference type="SMART" id="SM01419">
    <property type="entry name" value="Thiol-ester_cl"/>
    <property type="match status" value="1"/>
</dbReference>
<dbReference type="SMART" id="SM01361">
    <property type="entry name" value="A2M_recep"/>
    <property type="match status" value="1"/>
</dbReference>
<evidence type="ECO:0000259" key="9">
    <source>
        <dbReference type="PROSITE" id="PS50189"/>
    </source>
</evidence>
<dbReference type="InterPro" id="IPR018933">
    <property type="entry name" value="Netrin_module_non-TIMP"/>
</dbReference>
<evidence type="ECO:0000256" key="6">
    <source>
        <dbReference type="ARBA" id="ARBA00022966"/>
    </source>
</evidence>
<dbReference type="InterPro" id="IPR036595">
    <property type="entry name" value="A-macroglobulin_rcpt-bd_sf"/>
</dbReference>
<dbReference type="Gene3D" id="2.60.40.690">
    <property type="entry name" value="Alpha-macroglobulin, receptor-binding domain"/>
    <property type="match status" value="1"/>
</dbReference>
<dbReference type="PANTHER" id="PTHR11412">
    <property type="entry name" value="MACROGLOBULIN / COMPLEMENT"/>
    <property type="match status" value="1"/>
</dbReference>
<dbReference type="Gene3D" id="6.20.50.160">
    <property type="match status" value="1"/>
</dbReference>
<keyword evidence="11" id="KW-1185">Reference proteome</keyword>
<dbReference type="Gene3D" id="1.20.91.20">
    <property type="entry name" value="Anaphylotoxins (complement system)"/>
    <property type="match status" value="1"/>
</dbReference>
<dbReference type="InterPro" id="IPR001599">
    <property type="entry name" value="Macroglobln_a2"/>
</dbReference>
<dbReference type="InterPro" id="IPR019742">
    <property type="entry name" value="MacrogloblnA2_CS"/>
</dbReference>